<dbReference type="PANTHER" id="PTHR42850">
    <property type="entry name" value="METALLOPHOSPHOESTERASE"/>
    <property type="match status" value="1"/>
</dbReference>
<accession>A0ABY7PUN8</accession>
<dbReference type="SUPFAM" id="SSF56091">
    <property type="entry name" value="DNA ligase/mRNA capping enzyme, catalytic domain"/>
    <property type="match status" value="1"/>
</dbReference>
<evidence type="ECO:0000256" key="1">
    <source>
        <dbReference type="SAM" id="MobiDB-lite"/>
    </source>
</evidence>
<dbReference type="InterPro" id="IPR027417">
    <property type="entry name" value="P-loop_NTPase"/>
</dbReference>
<dbReference type="PANTHER" id="PTHR42850:SF7">
    <property type="entry name" value="BIS(5'-NUCLEOSYL)-TETRAPHOSPHATASE PRPE [ASYMMETRICAL]"/>
    <property type="match status" value="1"/>
</dbReference>
<feature type="domain" description="Calcineurin-like phosphoesterase" evidence="2">
    <location>
        <begin position="263"/>
        <end position="422"/>
    </location>
</feature>
<dbReference type="Gene3D" id="3.60.21.10">
    <property type="match status" value="1"/>
</dbReference>
<dbReference type="CDD" id="cd07423">
    <property type="entry name" value="MPP_Prp_like"/>
    <property type="match status" value="1"/>
</dbReference>
<protein>
    <submittedName>
        <fullName evidence="4">Polynucleotide kinase-phosphatase</fullName>
    </submittedName>
</protein>
<dbReference type="Pfam" id="PF13671">
    <property type="entry name" value="AAA_33"/>
    <property type="match status" value="1"/>
</dbReference>
<dbReference type="GO" id="GO:0016301">
    <property type="term" value="F:kinase activity"/>
    <property type="evidence" value="ECO:0007669"/>
    <property type="project" value="UniProtKB-KW"/>
</dbReference>
<dbReference type="InterPro" id="IPR029052">
    <property type="entry name" value="Metallo-depent_PP-like"/>
</dbReference>
<evidence type="ECO:0000259" key="2">
    <source>
        <dbReference type="Pfam" id="PF00149"/>
    </source>
</evidence>
<keyword evidence="5" id="KW-1185">Reference proteome</keyword>
<gene>
    <name evidence="4" type="ORF">O9Z63_08790</name>
</gene>
<evidence type="ECO:0000259" key="3">
    <source>
        <dbReference type="Pfam" id="PF16542"/>
    </source>
</evidence>
<reference evidence="4 5" key="1">
    <citation type="journal article" date="2011" name="Int. J. Syst. Evol. Microbiol.">
        <title>Hymenobacter yonginensis sp. nov., isolated from a mesotrophic artificial lake.</title>
        <authorList>
            <person name="Joung Y."/>
            <person name="Cho S.H."/>
            <person name="Kim H."/>
            <person name="Kim S.B."/>
            <person name="Joh K."/>
        </authorList>
    </citation>
    <scope>NUCLEOTIDE SEQUENCE [LARGE SCALE GENOMIC DNA]</scope>
    <source>
        <strain evidence="4 5">KCTC 22745</strain>
    </source>
</reference>
<feature type="compositionally biased region" description="Polar residues" evidence="1">
    <location>
        <begin position="489"/>
        <end position="510"/>
    </location>
</feature>
<dbReference type="Gene3D" id="3.30.470.30">
    <property type="entry name" value="DNA ligase/mRNA capping enzyme"/>
    <property type="match status" value="2"/>
</dbReference>
<dbReference type="Gene3D" id="3.40.50.300">
    <property type="entry name" value="P-loop containing nucleotide triphosphate hydrolases"/>
    <property type="match status" value="1"/>
</dbReference>
<dbReference type="InterPro" id="IPR004843">
    <property type="entry name" value="Calcineurin-like_PHP"/>
</dbReference>
<name>A0ABY7PUN8_9BACT</name>
<dbReference type="SUPFAM" id="SSF56300">
    <property type="entry name" value="Metallo-dependent phosphatases"/>
    <property type="match status" value="1"/>
</dbReference>
<dbReference type="RefSeq" id="WP_270128932.1">
    <property type="nucleotide sequence ID" value="NZ_CP115396.1"/>
</dbReference>
<dbReference type="InterPro" id="IPR006186">
    <property type="entry name" value="Ser/Thr-sp_prot-phosphatase"/>
</dbReference>
<sequence length="929" mass="103195">MPQSTTSLKLPELSLVLLIGTSGAGKSTFARRLFSATEIVSSDQCRALVADDENDQSATPEAFALLHYLVGLRLKRGLLTVVDATNVQPEARKTLIQLARDYHVLPTAVVLDVPDRLAEDRNQARAERQHLGRHVIPNQRQQLRRSLKFLKQEGFRHIYHLRGPEEVDAVQTIQRDPLYSNRKQETGPFDIIGDVHGCYQELVQLLAQLGYAVEETPVLDARDLGVRVTRRRDAKYCVSSLNDAEPADTSTDISNDATSTIASLQPPRRVLFLGDLVDRGPASPQVLRLVMSMVRDGLALCVPGNHDIKLLRYLNGKQVNEKHGFAETVQQLALESDMFKSQVRQFLDGLVSHYVLDGGKLVVAHAGMREEMQGRGSGAVRAFALFGETTGEIDEFGLPVRYNWAAEYRGRAMVVYGHTPVPAPEWLNNTIDIDTGCVFGGRLTALRYPERELVSVPAAQVYCEPVRPLAGSSLSVSRLSLLDADGQPDPNNSTRETNNEQQTTKNELSAQQQHDDLLDLQDVLGKQIIKTRLLPSVTIREENAAAALEVMSRFALNPKWLLYLPPTMSPSETSVLPDLLEHPAEAFDYFRRQGLERVVCEEKHMGSRVVVVLARSEDAARRRFGVVGEGPGKVYTRTGRNFFTDATLEAAFLTRLQDALTASSFWERFSTDWVCLDAELLPWSAKAQELIKNQYAAVAAAATAALPEAAAVLTQAAARGLDGAEALLARTTARQSAAQHYAEAYRRYCWPVDSLADLRLAPFHLLATEGRTYFDKDHAWHMETLRAVCLADEGLLRATPYRVVQLQDIADVEAATQWWLDLTAAGGEGMVVKPYDFIPAGQKQLVQPALKCRGREYLRIIYGPDYLLPGNLERLRERNVKSKRNLALREFALGVEGLERFVSGAPLREVHQCVFGVLALESEAVDPRL</sequence>
<dbReference type="InterPro" id="IPR050126">
    <property type="entry name" value="Ap4A_hydrolase"/>
</dbReference>
<dbReference type="EMBL" id="CP115396">
    <property type="protein sequence ID" value="WBO86345.1"/>
    <property type="molecule type" value="Genomic_DNA"/>
</dbReference>
<dbReference type="InterPro" id="IPR032380">
    <property type="entry name" value="PNKP_ligase_dom"/>
</dbReference>
<dbReference type="Pfam" id="PF16542">
    <property type="entry name" value="PNKP_ligase"/>
    <property type="match status" value="1"/>
</dbReference>
<proteinExistence type="predicted"/>
<dbReference type="SUPFAM" id="SSF52540">
    <property type="entry name" value="P-loop containing nucleoside triphosphate hydrolases"/>
    <property type="match status" value="1"/>
</dbReference>
<feature type="domain" description="Polynucleotide kinase-phosphatase ligase" evidence="3">
    <location>
        <begin position="546"/>
        <end position="923"/>
    </location>
</feature>
<dbReference type="InterPro" id="IPR041780">
    <property type="entry name" value="MPP_PrpE-like"/>
</dbReference>
<keyword evidence="4" id="KW-0808">Transferase</keyword>
<keyword evidence="4" id="KW-0418">Kinase</keyword>
<dbReference type="PRINTS" id="PR00114">
    <property type="entry name" value="STPHPHTASE"/>
</dbReference>
<evidence type="ECO:0000313" key="5">
    <source>
        <dbReference type="Proteomes" id="UP001211872"/>
    </source>
</evidence>
<organism evidence="4 5">
    <name type="scientific">Hymenobacter yonginensis</name>
    <dbReference type="NCBI Taxonomy" id="748197"/>
    <lineage>
        <taxon>Bacteria</taxon>
        <taxon>Pseudomonadati</taxon>
        <taxon>Bacteroidota</taxon>
        <taxon>Cytophagia</taxon>
        <taxon>Cytophagales</taxon>
        <taxon>Hymenobacteraceae</taxon>
        <taxon>Hymenobacter</taxon>
    </lineage>
</organism>
<dbReference type="Pfam" id="PF00149">
    <property type="entry name" value="Metallophos"/>
    <property type="match status" value="1"/>
</dbReference>
<evidence type="ECO:0000313" key="4">
    <source>
        <dbReference type="EMBL" id="WBO86345.1"/>
    </source>
</evidence>
<dbReference type="Proteomes" id="UP001211872">
    <property type="component" value="Chromosome"/>
</dbReference>
<feature type="region of interest" description="Disordered" evidence="1">
    <location>
        <begin position="482"/>
        <end position="511"/>
    </location>
</feature>